<reference evidence="1 2" key="1">
    <citation type="journal article" date="2024" name="G3 (Bethesda)">
        <title>Genome assembly of Hibiscus sabdariffa L. provides insights into metabolisms of medicinal natural products.</title>
        <authorList>
            <person name="Kim T."/>
        </authorList>
    </citation>
    <scope>NUCLEOTIDE SEQUENCE [LARGE SCALE GENOMIC DNA]</scope>
    <source>
        <strain evidence="1">TK-2024</strain>
        <tissue evidence="1">Old leaves</tissue>
    </source>
</reference>
<comment type="caution">
    <text evidence="1">The sequence shown here is derived from an EMBL/GenBank/DDBJ whole genome shotgun (WGS) entry which is preliminary data.</text>
</comment>
<keyword evidence="2" id="KW-1185">Reference proteome</keyword>
<dbReference type="Proteomes" id="UP001396334">
    <property type="component" value="Unassembled WGS sequence"/>
</dbReference>
<dbReference type="EMBL" id="JBBPBN010000005">
    <property type="protein sequence ID" value="KAK9037154.1"/>
    <property type="molecule type" value="Genomic_DNA"/>
</dbReference>
<name>A0ABR2TIA1_9ROSI</name>
<evidence type="ECO:0000313" key="2">
    <source>
        <dbReference type="Proteomes" id="UP001396334"/>
    </source>
</evidence>
<evidence type="ECO:0000313" key="1">
    <source>
        <dbReference type="EMBL" id="KAK9037154.1"/>
    </source>
</evidence>
<organism evidence="1 2">
    <name type="scientific">Hibiscus sabdariffa</name>
    <name type="common">roselle</name>
    <dbReference type="NCBI Taxonomy" id="183260"/>
    <lineage>
        <taxon>Eukaryota</taxon>
        <taxon>Viridiplantae</taxon>
        <taxon>Streptophyta</taxon>
        <taxon>Embryophyta</taxon>
        <taxon>Tracheophyta</taxon>
        <taxon>Spermatophyta</taxon>
        <taxon>Magnoliopsida</taxon>
        <taxon>eudicotyledons</taxon>
        <taxon>Gunneridae</taxon>
        <taxon>Pentapetalae</taxon>
        <taxon>rosids</taxon>
        <taxon>malvids</taxon>
        <taxon>Malvales</taxon>
        <taxon>Malvaceae</taxon>
        <taxon>Malvoideae</taxon>
        <taxon>Hibiscus</taxon>
    </lineage>
</organism>
<protein>
    <submittedName>
        <fullName evidence="1">Uncharacterized protein</fullName>
    </submittedName>
</protein>
<gene>
    <name evidence="1" type="ORF">V6N11_022075</name>
</gene>
<accession>A0ABR2TIA1</accession>
<proteinExistence type="predicted"/>
<sequence>MSEDMRETYQYVYIESGENELVSSYSHHSNEGETDNGVTIDSVIQYEIEFDLRGMLMNGSYLKKVMNGSNDEVSSLSSQPYGVANCELAIVVPLCLNRAQIIVHNGVECKVRAMSDIVTNFLSPTDM</sequence>